<evidence type="ECO:0000259" key="15">
    <source>
        <dbReference type="PROSITE" id="PS50857"/>
    </source>
</evidence>
<keyword evidence="6 13" id="KW-0479">Metal-binding</keyword>
<evidence type="ECO:0000256" key="9">
    <source>
        <dbReference type="ARBA" id="ARBA00022989"/>
    </source>
</evidence>
<accession>A0A2H9TR24</accession>
<dbReference type="CDD" id="cd13912">
    <property type="entry name" value="CcO_II_C"/>
    <property type="match status" value="1"/>
</dbReference>
<dbReference type="GO" id="GO:0006123">
    <property type="term" value="P:mitochondrial electron transport, cytochrome c to oxygen"/>
    <property type="evidence" value="ECO:0007669"/>
    <property type="project" value="EnsemblFungi"/>
</dbReference>
<feature type="transmembrane region" description="Helical" evidence="14">
    <location>
        <begin position="34"/>
        <end position="54"/>
    </location>
</feature>
<dbReference type="InterPro" id="IPR034210">
    <property type="entry name" value="CcO_II_C"/>
</dbReference>
<comment type="catalytic activity">
    <reaction evidence="12">
        <text>4 Fe(II)-[cytochrome c] + O2 + 8 H(+)(in) = 4 Fe(III)-[cytochrome c] + 2 H2O + 4 H(+)(out)</text>
        <dbReference type="Rhea" id="RHEA:11436"/>
        <dbReference type="Rhea" id="RHEA-COMP:10350"/>
        <dbReference type="Rhea" id="RHEA-COMP:14399"/>
        <dbReference type="ChEBI" id="CHEBI:15377"/>
        <dbReference type="ChEBI" id="CHEBI:15378"/>
        <dbReference type="ChEBI" id="CHEBI:15379"/>
        <dbReference type="ChEBI" id="CHEBI:29033"/>
        <dbReference type="ChEBI" id="CHEBI:29034"/>
        <dbReference type="EC" id="7.1.1.9"/>
    </reaction>
    <physiologicalReaction direction="left-to-right" evidence="12">
        <dbReference type="Rhea" id="RHEA:11437"/>
    </physiologicalReaction>
</comment>
<dbReference type="AlphaFoldDB" id="A0A2H9TR24"/>
<keyword evidence="11 13" id="KW-0472">Membrane</keyword>
<feature type="domain" description="Cytochrome oxidase subunit II copper A binding" evidence="15">
    <location>
        <begin position="102"/>
        <end position="237"/>
    </location>
</feature>
<keyword evidence="13 17" id="KW-0496">Mitochondrion</keyword>
<dbReference type="PANTHER" id="PTHR22888:SF9">
    <property type="entry name" value="CYTOCHROME C OXIDASE SUBUNIT 2"/>
    <property type="match status" value="1"/>
</dbReference>
<feature type="transmembrane region" description="Helical" evidence="14">
    <location>
        <begin position="74"/>
        <end position="95"/>
    </location>
</feature>
<keyword evidence="10 13" id="KW-0186">Copper</keyword>
<comment type="caution">
    <text evidence="17">The sequence shown here is derived from an EMBL/GenBank/DDBJ whole genome shotgun (WGS) entry which is preliminary data.</text>
</comment>
<dbReference type="GO" id="GO:0016491">
    <property type="term" value="F:oxidoreductase activity"/>
    <property type="evidence" value="ECO:0007669"/>
    <property type="project" value="UniProtKB-KW"/>
</dbReference>
<organism evidence="17 18">
    <name type="scientific">Paramicrosporidium saccamoebae</name>
    <dbReference type="NCBI Taxonomy" id="1246581"/>
    <lineage>
        <taxon>Eukaryota</taxon>
        <taxon>Fungi</taxon>
        <taxon>Fungi incertae sedis</taxon>
        <taxon>Cryptomycota</taxon>
        <taxon>Cryptomycota incertae sedis</taxon>
        <taxon>Paramicrosporidium</taxon>
    </lineage>
</organism>
<keyword evidence="4 13" id="KW-0679">Respiratory chain</keyword>
<dbReference type="PROSITE" id="PS50999">
    <property type="entry name" value="COX2_TM"/>
    <property type="match status" value="1"/>
</dbReference>
<evidence type="ECO:0000256" key="8">
    <source>
        <dbReference type="ARBA" id="ARBA00022982"/>
    </source>
</evidence>
<dbReference type="PROSITE" id="PS50857">
    <property type="entry name" value="COX2_CUA"/>
    <property type="match status" value="1"/>
</dbReference>
<dbReference type="PROSITE" id="PS00078">
    <property type="entry name" value="COX2"/>
    <property type="match status" value="1"/>
</dbReference>
<evidence type="ECO:0000256" key="6">
    <source>
        <dbReference type="ARBA" id="ARBA00022723"/>
    </source>
</evidence>
<dbReference type="SUPFAM" id="SSF81464">
    <property type="entry name" value="Cytochrome c oxidase subunit II-like, transmembrane region"/>
    <property type="match status" value="1"/>
</dbReference>
<evidence type="ECO:0000256" key="10">
    <source>
        <dbReference type="ARBA" id="ARBA00023008"/>
    </source>
</evidence>
<dbReference type="SUPFAM" id="SSF49503">
    <property type="entry name" value="Cupredoxins"/>
    <property type="match status" value="1"/>
</dbReference>
<evidence type="ECO:0000259" key="16">
    <source>
        <dbReference type="PROSITE" id="PS50999"/>
    </source>
</evidence>
<keyword evidence="13" id="KW-0999">Mitochondrion inner membrane</keyword>
<dbReference type="InterPro" id="IPR008972">
    <property type="entry name" value="Cupredoxin"/>
</dbReference>
<dbReference type="PRINTS" id="PR01166">
    <property type="entry name" value="CYCOXIDASEII"/>
</dbReference>
<dbReference type="PANTHER" id="PTHR22888">
    <property type="entry name" value="CYTOCHROME C OXIDASE, SUBUNIT II"/>
    <property type="match status" value="1"/>
</dbReference>
<evidence type="ECO:0000256" key="12">
    <source>
        <dbReference type="ARBA" id="ARBA00049512"/>
    </source>
</evidence>
<geneLocation type="mitochondrion" evidence="17"/>
<dbReference type="Proteomes" id="UP000240830">
    <property type="component" value="Mitochondrion MT"/>
</dbReference>
<evidence type="ECO:0000256" key="7">
    <source>
        <dbReference type="ARBA" id="ARBA00022967"/>
    </source>
</evidence>
<sequence>MIKIYNDSPSTWQLSFQDEATPIAAGIIDFHNKAMYYLIIVFSLVSYFIIARIFSNRSINWFRVINHSTTIELIWTITPGIILVLIALPSLKLLYALDDIVKPNVTLKATGSQWFWTYEINDIEGLEVNFDSYTKTEDDLEFGELRLLDVDNRVLLPIHTPIRLLVTGQDVIHSFFVPSLGVKMDAVPGRINHSSIFLLRPGVFYGQCAELCGSNHERMSIVVEGVDNKSYLSWLATFA</sequence>
<dbReference type="GO" id="GO:0005507">
    <property type="term" value="F:copper ion binding"/>
    <property type="evidence" value="ECO:0007669"/>
    <property type="project" value="InterPro"/>
</dbReference>
<dbReference type="OrthoDB" id="539285at2759"/>
<dbReference type="Pfam" id="PF02790">
    <property type="entry name" value="COX2_TM"/>
    <property type="match status" value="1"/>
</dbReference>
<proteinExistence type="inferred from homology"/>
<dbReference type="InterPro" id="IPR001505">
    <property type="entry name" value="Copper_CuA"/>
</dbReference>
<name>A0A2H9TR24_9FUNG</name>
<dbReference type="FunFam" id="2.60.40.420:FF:000001">
    <property type="entry name" value="Cytochrome c oxidase subunit 2"/>
    <property type="match status" value="1"/>
</dbReference>
<comment type="function">
    <text evidence="13">Component of the cytochrome c oxidase, the last enzyme in the mitochondrial electron transport chain which drives oxidative phosphorylation. The respiratory chain contains 3 multisubunit complexes succinate dehydrogenase (complex II, CII), ubiquinol-cytochrome c oxidoreductase (cytochrome b-c1 complex, complex III, CIII) and cytochrome c oxidase (complex IV, CIV), that cooperate to transfer electrons derived from NADH and succinate to molecular oxygen, creating an electrochemical gradient over the inner membrane that drives transmembrane transport and the ATP synthase. Cytochrome c oxidase is the component of the respiratory chain that catalyzes the reduction of oxygen to water. Electrons originating from reduced cytochrome c in the intermembrane space (IMS) are transferred via the dinuclear copper A center (CU(A)) of subunit 2 and heme A of subunit 1 to the active site in subunit 1, a binuclear center (BNC) formed by heme A3 and copper B (CU(B)). The BNC reduces molecular oxygen to 2 water molecules using 4 electrons from cytochrome c in the IMS and 4 protons from the mitochondrial matrix.</text>
</comment>
<comment type="cofactor">
    <cofactor evidence="13">
        <name>Cu cation</name>
        <dbReference type="ChEBI" id="CHEBI:23378"/>
    </cofactor>
    <text evidence="13">Binds a copper A center.</text>
</comment>
<comment type="similarity">
    <text evidence="2 13">Belongs to the cytochrome c oxidase subunit 2 family.</text>
</comment>
<reference evidence="17 18" key="1">
    <citation type="submission" date="2016-10" db="EMBL/GenBank/DDBJ databases">
        <title>The genome of Paramicrosporidium saccamoebae is the missing link in understanding Cryptomycota and Microsporidia evolution.</title>
        <authorList>
            <person name="Quandt C.A."/>
            <person name="Beaudet D."/>
            <person name="Corsaro D."/>
            <person name="Michel R."/>
            <person name="Corradi N."/>
            <person name="James T."/>
        </authorList>
    </citation>
    <scope>NUCLEOTIDE SEQUENCE [LARGE SCALE GENOMIC DNA]</scope>
    <source>
        <strain evidence="17 18">KSL3</strain>
    </source>
</reference>
<keyword evidence="17" id="KW-0560">Oxidoreductase</keyword>
<evidence type="ECO:0000256" key="5">
    <source>
        <dbReference type="ARBA" id="ARBA00022692"/>
    </source>
</evidence>
<dbReference type="Pfam" id="PF00116">
    <property type="entry name" value="COX2"/>
    <property type="match status" value="1"/>
</dbReference>
<feature type="domain" description="Cytochrome oxidase subunit II transmembrane region profile" evidence="16">
    <location>
        <begin position="8"/>
        <end position="101"/>
    </location>
</feature>
<evidence type="ECO:0000256" key="4">
    <source>
        <dbReference type="ARBA" id="ARBA00022660"/>
    </source>
</evidence>
<dbReference type="InterPro" id="IPR011759">
    <property type="entry name" value="Cyt_c_oxidase_su2_TM_dom"/>
</dbReference>
<dbReference type="Gene3D" id="2.60.40.420">
    <property type="entry name" value="Cupredoxins - blue copper proteins"/>
    <property type="match status" value="1"/>
</dbReference>
<keyword evidence="9 14" id="KW-1133">Transmembrane helix</keyword>
<dbReference type="STRING" id="1246581.A0A2H9TR24"/>
<dbReference type="EMBL" id="MTSL01000001">
    <property type="protein sequence ID" value="PJF20186.1"/>
    <property type="molecule type" value="Genomic_DNA"/>
</dbReference>
<evidence type="ECO:0000313" key="18">
    <source>
        <dbReference type="Proteomes" id="UP000240830"/>
    </source>
</evidence>
<keyword evidence="5 13" id="KW-0812">Transmembrane</keyword>
<comment type="subcellular location">
    <subcellularLocation>
        <location evidence="1">Membrane</location>
        <topology evidence="1">Multi-pass membrane protein</topology>
    </subcellularLocation>
    <subcellularLocation>
        <location evidence="13">Mitochondrion inner membrane</location>
        <topology evidence="13">Multi-pass membrane protein</topology>
    </subcellularLocation>
</comment>
<dbReference type="InterPro" id="IPR036257">
    <property type="entry name" value="Cyt_c_oxidase_su2_TM_sf"/>
</dbReference>
<keyword evidence="8 13" id="KW-0249">Electron transport</keyword>
<dbReference type="InterPro" id="IPR045187">
    <property type="entry name" value="CcO_II"/>
</dbReference>
<evidence type="ECO:0000313" key="17">
    <source>
        <dbReference type="EMBL" id="PJF20186.1"/>
    </source>
</evidence>
<evidence type="ECO:0000256" key="3">
    <source>
        <dbReference type="ARBA" id="ARBA00022448"/>
    </source>
</evidence>
<dbReference type="GO" id="GO:0005743">
    <property type="term" value="C:mitochondrial inner membrane"/>
    <property type="evidence" value="ECO:0007669"/>
    <property type="project" value="UniProtKB-SubCell"/>
</dbReference>
<evidence type="ECO:0000256" key="13">
    <source>
        <dbReference type="RuleBase" id="RU000457"/>
    </source>
</evidence>
<protein>
    <recommendedName>
        <fullName evidence="13">Cytochrome c oxidase subunit 2</fullName>
    </recommendedName>
</protein>
<dbReference type="GO" id="GO:0045277">
    <property type="term" value="C:respiratory chain complex IV"/>
    <property type="evidence" value="ECO:0007669"/>
    <property type="project" value="EnsemblFungi"/>
</dbReference>
<dbReference type="Gene3D" id="1.10.287.90">
    <property type="match status" value="1"/>
</dbReference>
<keyword evidence="3 13" id="KW-0813">Transport</keyword>
<evidence type="ECO:0000256" key="14">
    <source>
        <dbReference type="SAM" id="Phobius"/>
    </source>
</evidence>
<dbReference type="InterPro" id="IPR002429">
    <property type="entry name" value="CcO_II-like_C"/>
</dbReference>
<evidence type="ECO:0000256" key="1">
    <source>
        <dbReference type="ARBA" id="ARBA00004141"/>
    </source>
</evidence>
<evidence type="ECO:0000256" key="11">
    <source>
        <dbReference type="ARBA" id="ARBA00023136"/>
    </source>
</evidence>
<keyword evidence="7" id="KW-1278">Translocase</keyword>
<gene>
    <name evidence="17" type="ORF">PSACC_cox2</name>
</gene>
<keyword evidence="18" id="KW-1185">Reference proteome</keyword>
<evidence type="ECO:0000256" key="2">
    <source>
        <dbReference type="ARBA" id="ARBA00007866"/>
    </source>
</evidence>
<dbReference type="GO" id="GO:0004129">
    <property type="term" value="F:cytochrome-c oxidase activity"/>
    <property type="evidence" value="ECO:0007669"/>
    <property type="project" value="UniProtKB-EC"/>
</dbReference>